<dbReference type="EMBL" id="CP030239">
    <property type="protein sequence ID" value="AWX93043.1"/>
    <property type="molecule type" value="Genomic_DNA"/>
</dbReference>
<keyword evidence="2" id="KW-1185">Reference proteome</keyword>
<evidence type="ECO:0000313" key="1">
    <source>
        <dbReference type="EMBL" id="AWX93043.1"/>
    </source>
</evidence>
<gene>
    <name evidence="1" type="ORF">DPM13_07485</name>
</gene>
<evidence type="ECO:0000313" key="2">
    <source>
        <dbReference type="Proteomes" id="UP000249922"/>
    </source>
</evidence>
<sequence>METNAAVLSSMFSFDNTTVTAAVYTGEFNGFSLTHGTLGKIMDVSAEGEITLYGSDGTAYSADEYNAANVDGGIPQLHNDMIRKADKDERQAKLQALIDASKQASMSRSATA</sequence>
<dbReference type="Proteomes" id="UP000249922">
    <property type="component" value="Chromosome"/>
</dbReference>
<accession>A0ABN5M7V3</accession>
<protein>
    <submittedName>
        <fullName evidence="1">Uncharacterized protein</fullName>
    </submittedName>
</protein>
<organism evidence="1 2">
    <name type="scientific">Paracoccus mutanolyticus</name>
    <dbReference type="NCBI Taxonomy" id="1499308"/>
    <lineage>
        <taxon>Bacteria</taxon>
        <taxon>Pseudomonadati</taxon>
        <taxon>Pseudomonadota</taxon>
        <taxon>Alphaproteobacteria</taxon>
        <taxon>Rhodobacterales</taxon>
        <taxon>Paracoccaceae</taxon>
        <taxon>Paracoccus</taxon>
    </lineage>
</organism>
<proteinExistence type="predicted"/>
<reference evidence="1 2" key="1">
    <citation type="submission" date="2018-06" db="EMBL/GenBank/DDBJ databases">
        <title>Complete genome sequence of Paracoccus mutanolyticus strain RSP-02 isolated from cellulosic waste.</title>
        <authorList>
            <person name="Amrutha R.N."/>
            <person name="Shrivastav A."/>
            <person name="Buddana S.K."/>
            <person name="Deshpande U."/>
            <person name="Prakasham R.S."/>
        </authorList>
    </citation>
    <scope>NUCLEOTIDE SEQUENCE [LARGE SCALE GENOMIC DNA]</scope>
    <source>
        <strain evidence="1 2">RSP-02</strain>
    </source>
</reference>
<name>A0ABN5M7V3_9RHOB</name>